<accession>A0A4S2GUN1</accession>
<dbReference type="SUPFAM" id="SSF51604">
    <property type="entry name" value="Enolase C-terminal domain-like"/>
    <property type="match status" value="1"/>
</dbReference>
<keyword evidence="11" id="KW-1185">Reference proteome</keyword>
<gene>
    <name evidence="10" type="primary">eno</name>
    <name evidence="10" type="ORF">E5163_16660</name>
</gene>
<dbReference type="SMART" id="SM01192">
    <property type="entry name" value="Enolase_C"/>
    <property type="match status" value="1"/>
</dbReference>
<dbReference type="Pfam" id="PF00113">
    <property type="entry name" value="Enolase_C"/>
    <property type="match status" value="1"/>
</dbReference>
<proteinExistence type="inferred from homology"/>
<evidence type="ECO:0000256" key="7">
    <source>
        <dbReference type="ARBA" id="ARBA00023239"/>
    </source>
</evidence>
<comment type="pathway">
    <text evidence="1">Carbohydrate degradation; glycolysis; pyruvate from D-glyceraldehyde 3-phosphate: step 4/5.</text>
</comment>
<dbReference type="EC" id="4.2.1.11" evidence="3"/>
<evidence type="ECO:0000256" key="4">
    <source>
        <dbReference type="ARBA" id="ARBA00017068"/>
    </source>
</evidence>
<evidence type="ECO:0000259" key="9">
    <source>
        <dbReference type="SMART" id="SM01192"/>
    </source>
</evidence>
<dbReference type="EMBL" id="SRXW01000033">
    <property type="protein sequence ID" value="TGY86777.1"/>
    <property type="molecule type" value="Genomic_DNA"/>
</dbReference>
<comment type="similarity">
    <text evidence="2">Belongs to the enolase family.</text>
</comment>
<feature type="domain" description="Enolase C-terminal TIM barrel" evidence="9">
    <location>
        <begin position="1"/>
        <end position="108"/>
    </location>
</feature>
<evidence type="ECO:0000256" key="1">
    <source>
        <dbReference type="ARBA" id="ARBA00005031"/>
    </source>
</evidence>
<dbReference type="UniPathway" id="UPA00109">
    <property type="reaction ID" value="UER00187"/>
</dbReference>
<name>A0A4S2GUN1_9PROT</name>
<protein>
    <recommendedName>
        <fullName evidence="4">Enolase</fullName>
        <ecNumber evidence="3">4.2.1.11</ecNumber>
    </recommendedName>
</protein>
<dbReference type="GO" id="GO:0000015">
    <property type="term" value="C:phosphopyruvate hydratase complex"/>
    <property type="evidence" value="ECO:0007669"/>
    <property type="project" value="InterPro"/>
</dbReference>
<organism evidence="10 11">
    <name type="scientific">Marinicauda algicola</name>
    <dbReference type="NCBI Taxonomy" id="2029849"/>
    <lineage>
        <taxon>Bacteria</taxon>
        <taxon>Pseudomonadati</taxon>
        <taxon>Pseudomonadota</taxon>
        <taxon>Alphaproteobacteria</taxon>
        <taxon>Maricaulales</taxon>
        <taxon>Maricaulaceae</taxon>
        <taxon>Marinicauda</taxon>
    </lineage>
</organism>
<dbReference type="AlphaFoldDB" id="A0A4S2GUN1"/>
<dbReference type="PANTHER" id="PTHR11902:SF1">
    <property type="entry name" value="ENOLASE"/>
    <property type="match status" value="1"/>
</dbReference>
<dbReference type="Proteomes" id="UP000308054">
    <property type="component" value="Unassembled WGS sequence"/>
</dbReference>
<dbReference type="InterPro" id="IPR020810">
    <property type="entry name" value="Enolase_C"/>
</dbReference>
<comment type="function">
    <text evidence="8">Catalyzes the reversible conversion of 2-phosphoglycerate (2-PG) into phosphoenolpyruvate (PEP). It is essential for the degradation of carbohydrates via glycolysis.</text>
</comment>
<evidence type="ECO:0000313" key="11">
    <source>
        <dbReference type="Proteomes" id="UP000308054"/>
    </source>
</evidence>
<evidence type="ECO:0000256" key="5">
    <source>
        <dbReference type="ARBA" id="ARBA00022525"/>
    </source>
</evidence>
<dbReference type="GO" id="GO:0004634">
    <property type="term" value="F:phosphopyruvate hydratase activity"/>
    <property type="evidence" value="ECO:0007669"/>
    <property type="project" value="UniProtKB-EC"/>
</dbReference>
<keyword evidence="5" id="KW-0964">Secreted</keyword>
<dbReference type="GO" id="GO:0000287">
    <property type="term" value="F:magnesium ion binding"/>
    <property type="evidence" value="ECO:0007669"/>
    <property type="project" value="InterPro"/>
</dbReference>
<feature type="non-terminal residue" evidence="10">
    <location>
        <position position="1"/>
    </location>
</feature>
<evidence type="ECO:0000256" key="3">
    <source>
        <dbReference type="ARBA" id="ARBA00012058"/>
    </source>
</evidence>
<evidence type="ECO:0000313" key="10">
    <source>
        <dbReference type="EMBL" id="TGY86777.1"/>
    </source>
</evidence>
<dbReference type="InterPro" id="IPR000941">
    <property type="entry name" value="Enolase"/>
</dbReference>
<feature type="non-terminal residue" evidence="10">
    <location>
        <position position="108"/>
    </location>
</feature>
<dbReference type="Gene3D" id="3.20.20.120">
    <property type="entry name" value="Enolase-like C-terminal domain"/>
    <property type="match status" value="1"/>
</dbReference>
<dbReference type="GO" id="GO:0006096">
    <property type="term" value="P:glycolytic process"/>
    <property type="evidence" value="ECO:0007669"/>
    <property type="project" value="UniProtKB-UniPathway"/>
</dbReference>
<reference evidence="10 11" key="1">
    <citation type="journal article" date="2017" name="Int. J. Syst. Evol. Microbiol.">
        <title>Marinicauda algicola sp. nov., isolated from a marine red alga Rhodosorus marinus.</title>
        <authorList>
            <person name="Jeong S.E."/>
            <person name="Jeon S.H."/>
            <person name="Chun B.H."/>
            <person name="Kim D.W."/>
            <person name="Jeon C.O."/>
        </authorList>
    </citation>
    <scope>NUCLEOTIDE SEQUENCE [LARGE SCALE GENOMIC DNA]</scope>
    <source>
        <strain evidence="10 11">JCM 31718</strain>
    </source>
</reference>
<keyword evidence="10" id="KW-0670">Pyruvate</keyword>
<keyword evidence="6" id="KW-0324">Glycolysis</keyword>
<evidence type="ECO:0000256" key="2">
    <source>
        <dbReference type="ARBA" id="ARBA00009604"/>
    </source>
</evidence>
<comment type="caution">
    <text evidence="10">The sequence shown here is derived from an EMBL/GenBank/DDBJ whole genome shotgun (WGS) entry which is preliminary data.</text>
</comment>
<evidence type="ECO:0000256" key="8">
    <source>
        <dbReference type="ARBA" id="ARBA00045763"/>
    </source>
</evidence>
<keyword evidence="7 10" id="KW-0456">Lyase</keyword>
<evidence type="ECO:0000256" key="6">
    <source>
        <dbReference type="ARBA" id="ARBA00023152"/>
    </source>
</evidence>
<dbReference type="PANTHER" id="PTHR11902">
    <property type="entry name" value="ENOLASE"/>
    <property type="match status" value="1"/>
</dbReference>
<sequence>FQEFMIMPVGLESFSEGLRCGAEIFHALGKRLKADGHNTNVGDEGGFAPDLKSPEAALDAILKAVEDAGYTPGEEVALALDVASTEVFRNGKYVLDGAGTSYESDGFA</sequence>
<dbReference type="InterPro" id="IPR036849">
    <property type="entry name" value="Enolase-like_C_sf"/>
</dbReference>